<dbReference type="EC" id="3.2.1.51" evidence="3"/>
<proteinExistence type="inferred from homology"/>
<dbReference type="InterPro" id="IPR031919">
    <property type="entry name" value="Fucosidase_C"/>
</dbReference>
<dbReference type="InterPro" id="IPR011658">
    <property type="entry name" value="PA14_dom"/>
</dbReference>
<dbReference type="STRING" id="572036.SAMN05661099_1609"/>
<dbReference type="GO" id="GO:0016139">
    <property type="term" value="P:glycoside catabolic process"/>
    <property type="evidence" value="ECO:0007669"/>
    <property type="project" value="TreeGrafter"/>
</dbReference>
<dbReference type="Pfam" id="PF13287">
    <property type="entry name" value="Fn3_assoc"/>
    <property type="match status" value="1"/>
</dbReference>
<evidence type="ECO:0000313" key="9">
    <source>
        <dbReference type="Proteomes" id="UP000189981"/>
    </source>
</evidence>
<comment type="similarity">
    <text evidence="2">Belongs to the glycosyl hydrolase 29 family.</text>
</comment>
<dbReference type="Proteomes" id="UP000189981">
    <property type="component" value="Unassembled WGS sequence"/>
</dbReference>
<dbReference type="SUPFAM" id="SSF51445">
    <property type="entry name" value="(Trans)glycosidases"/>
    <property type="match status" value="1"/>
</dbReference>
<keyword evidence="6" id="KW-0326">Glycosidase</keyword>
<dbReference type="Gene3D" id="2.60.40.1180">
    <property type="entry name" value="Golgi alpha-mannosidase II"/>
    <property type="match status" value="1"/>
</dbReference>
<dbReference type="Pfam" id="PF01120">
    <property type="entry name" value="Alpha_L_fucos"/>
    <property type="match status" value="1"/>
</dbReference>
<reference evidence="9" key="1">
    <citation type="submission" date="2017-02" db="EMBL/GenBank/DDBJ databases">
        <authorList>
            <person name="Varghese N."/>
            <person name="Submissions S."/>
        </authorList>
    </citation>
    <scope>NUCLEOTIDE SEQUENCE [LARGE SCALE GENOMIC DNA]</scope>
    <source>
        <strain evidence="9">DSM 22385</strain>
    </source>
</reference>
<dbReference type="PROSITE" id="PS51820">
    <property type="entry name" value="PA14"/>
    <property type="match status" value="1"/>
</dbReference>
<dbReference type="InterPro" id="IPR013780">
    <property type="entry name" value="Glyco_hydro_b"/>
</dbReference>
<dbReference type="PANTHER" id="PTHR10030">
    <property type="entry name" value="ALPHA-L-FUCOSIDASE"/>
    <property type="match status" value="1"/>
</dbReference>
<protein>
    <recommendedName>
        <fullName evidence="3">alpha-L-fucosidase</fullName>
        <ecNumber evidence="3">3.2.1.51</ecNumber>
    </recommendedName>
</protein>
<gene>
    <name evidence="8" type="ORF">SAMN05661099_1609</name>
</gene>
<dbReference type="GO" id="GO:0005764">
    <property type="term" value="C:lysosome"/>
    <property type="evidence" value="ECO:0007669"/>
    <property type="project" value="TreeGrafter"/>
</dbReference>
<dbReference type="InterPro" id="IPR026876">
    <property type="entry name" value="Fn3_assoc_repeat"/>
</dbReference>
<dbReference type="InterPro" id="IPR037524">
    <property type="entry name" value="PA14/GLEYA"/>
</dbReference>
<evidence type="ECO:0000256" key="4">
    <source>
        <dbReference type="ARBA" id="ARBA00022729"/>
    </source>
</evidence>
<dbReference type="SMART" id="SM00812">
    <property type="entry name" value="Alpha_L_fucos"/>
    <property type="match status" value="1"/>
</dbReference>
<feature type="domain" description="PA14" evidence="7">
    <location>
        <begin position="566"/>
        <end position="701"/>
    </location>
</feature>
<organism evidence="8 9">
    <name type="scientific">Daejeonella lutea</name>
    <dbReference type="NCBI Taxonomy" id="572036"/>
    <lineage>
        <taxon>Bacteria</taxon>
        <taxon>Pseudomonadati</taxon>
        <taxon>Bacteroidota</taxon>
        <taxon>Sphingobacteriia</taxon>
        <taxon>Sphingobacteriales</taxon>
        <taxon>Sphingobacteriaceae</taxon>
        <taxon>Daejeonella</taxon>
    </lineage>
</organism>
<evidence type="ECO:0000256" key="3">
    <source>
        <dbReference type="ARBA" id="ARBA00012662"/>
    </source>
</evidence>
<dbReference type="SMART" id="SM00758">
    <property type="entry name" value="PA14"/>
    <property type="match status" value="1"/>
</dbReference>
<dbReference type="InterPro" id="IPR000933">
    <property type="entry name" value="Glyco_hydro_29"/>
</dbReference>
<keyword evidence="9" id="KW-1185">Reference proteome</keyword>
<dbReference type="Gene3D" id="3.90.182.10">
    <property type="entry name" value="Toxin - Anthrax Protective Antigen,domain 1"/>
    <property type="match status" value="1"/>
</dbReference>
<dbReference type="AlphaFoldDB" id="A0A1T5BMM8"/>
<keyword evidence="5" id="KW-0378">Hydrolase</keyword>
<evidence type="ECO:0000256" key="5">
    <source>
        <dbReference type="ARBA" id="ARBA00022801"/>
    </source>
</evidence>
<dbReference type="InterPro" id="IPR057739">
    <property type="entry name" value="Glyco_hydro_29_N"/>
</dbReference>
<dbReference type="InterPro" id="IPR017853">
    <property type="entry name" value="GH"/>
</dbReference>
<keyword evidence="4" id="KW-0732">Signal</keyword>
<dbReference type="Pfam" id="PF16757">
    <property type="entry name" value="Fucosidase_C"/>
    <property type="match status" value="1"/>
</dbReference>
<dbReference type="PRINTS" id="PR00741">
    <property type="entry name" value="GLHYDRLASE29"/>
</dbReference>
<accession>A0A1T5BMM8</accession>
<dbReference type="EMBL" id="FUYR01000001">
    <property type="protein sequence ID" value="SKB48103.1"/>
    <property type="molecule type" value="Genomic_DNA"/>
</dbReference>
<evidence type="ECO:0000256" key="1">
    <source>
        <dbReference type="ARBA" id="ARBA00004071"/>
    </source>
</evidence>
<evidence type="ECO:0000256" key="2">
    <source>
        <dbReference type="ARBA" id="ARBA00007951"/>
    </source>
</evidence>
<evidence type="ECO:0000256" key="6">
    <source>
        <dbReference type="ARBA" id="ARBA00023295"/>
    </source>
</evidence>
<name>A0A1T5BMM8_9SPHI</name>
<dbReference type="GO" id="GO:0004560">
    <property type="term" value="F:alpha-L-fucosidase activity"/>
    <property type="evidence" value="ECO:0007669"/>
    <property type="project" value="InterPro"/>
</dbReference>
<sequence length="704" mass="79916">MLNAGLAKAQQYQPNWQSLDKRTVPEWYTQSKFGIFIHWGVYSVPGWSTKGNYAEWYQQGLQTTDKARQEFHKKKFGDRTYYDLASDFKAELYNPDDWANLIESSGAKYVVLTSKHHDGYALWPSKEADRTWGFPWNSVSSGPKRDLLGDLFTALRKTSVRPGMYYSLYEWFNPLWKTDKDKYIDTHMWPQMKELVNTYKPEVFWTDGEWDLPAERWKSEQFLAWLYNDSPVKNSVVTIDRWGSGVRFNHGAVYSPEYQPDLDFEDHPWEESRGIGYSYGYNREEDAWDYTSTQSLVISLVDKVSRGGNFLLDIGPDEHGKIPPIMQERLLQIGDWMKVNNEAIYNTVRWKTPSQWSEGNRNYVAKKVEGDWKTTNDYMMKITVDPDLGYAVKEVFYTYNPTSNTLYAILPKYPSSKKITLKDVQLGQQVKARLLNSGSDLTFRVDGSGTEISLPEYDPNTVKAPYAFVIRLTDFGAFAKRPSISVLQNNKSLKAEVNITAEPGSEIFYTLDGSEPSTSSTRYSKPFALNAQGTIKAIAAKAGMLDSKVSNADAKLYTWNSALRATVKPGIAYEYIEPEGKITMESADQGAAKITGTAGEFSLTQKQRAEKFAFRFAGYLSIESDGIYTFFLDSDDGSKLMINDKLIALNDGPEKKPEGSIALKKGLHKINLSYYDSGGGNHLKVSIQKYGGEKIPLPAALLFR</sequence>
<evidence type="ECO:0000259" key="7">
    <source>
        <dbReference type="PROSITE" id="PS51820"/>
    </source>
</evidence>
<evidence type="ECO:0000313" key="8">
    <source>
        <dbReference type="EMBL" id="SKB48103.1"/>
    </source>
</evidence>
<dbReference type="Gene3D" id="3.20.20.80">
    <property type="entry name" value="Glycosidases"/>
    <property type="match status" value="1"/>
</dbReference>
<dbReference type="Pfam" id="PF07691">
    <property type="entry name" value="PA14"/>
    <property type="match status" value="1"/>
</dbReference>
<dbReference type="GO" id="GO:0006004">
    <property type="term" value="P:fucose metabolic process"/>
    <property type="evidence" value="ECO:0007669"/>
    <property type="project" value="InterPro"/>
</dbReference>
<dbReference type="PANTHER" id="PTHR10030:SF37">
    <property type="entry name" value="ALPHA-L-FUCOSIDASE-RELATED"/>
    <property type="match status" value="1"/>
</dbReference>
<dbReference type="InterPro" id="IPR016286">
    <property type="entry name" value="FUC_metazoa-typ"/>
</dbReference>
<comment type="function">
    <text evidence="1">Alpha-L-fucosidase is responsible for hydrolyzing the alpha-1,6-linked fucose joined to the reducing-end N-acetylglucosamine of the carbohydrate moieties of glycoproteins.</text>
</comment>
<dbReference type="SUPFAM" id="SSF56988">
    <property type="entry name" value="Anthrax protective antigen"/>
    <property type="match status" value="1"/>
</dbReference>